<reference evidence="9" key="2">
    <citation type="submission" date="2020-01" db="EMBL/GenBank/DDBJ databases">
        <authorList>
            <person name="Perkins V."/>
            <person name="Lessard M.-H."/>
            <person name="Dugat-Bony E."/>
            <person name="Frenette M."/>
            <person name="Labrie S."/>
        </authorList>
    </citation>
    <scope>NUCLEOTIDE SEQUENCE</scope>
    <source>
        <strain evidence="9">LMA-70</strain>
    </source>
</reference>
<gene>
    <name evidence="8" type="primary">MED18</name>
    <name evidence="9" type="ORF">DV451_002001</name>
</gene>
<evidence type="ECO:0000256" key="5">
    <source>
        <dbReference type="ARBA" id="ARBA00023163"/>
    </source>
</evidence>
<dbReference type="Gene3D" id="2.40.320.10">
    <property type="entry name" value="Hypothetical Protein Pfu-838710-001"/>
    <property type="match status" value="1"/>
</dbReference>
<keyword evidence="4 8" id="KW-0805">Transcription regulation</keyword>
<evidence type="ECO:0000256" key="4">
    <source>
        <dbReference type="ARBA" id="ARBA00023015"/>
    </source>
</evidence>
<comment type="subunit">
    <text evidence="8">Component of the Mediator complex.</text>
</comment>
<keyword evidence="6 8" id="KW-0539">Nucleus</keyword>
<keyword evidence="5 8" id="KW-0804">Transcription</keyword>
<dbReference type="Proteomes" id="UP000750522">
    <property type="component" value="Unassembled WGS sequence"/>
</dbReference>
<dbReference type="GO" id="GO:0006357">
    <property type="term" value="P:regulation of transcription by RNA polymerase II"/>
    <property type="evidence" value="ECO:0007669"/>
    <property type="project" value="InterPro"/>
</dbReference>
<dbReference type="GO" id="GO:0070847">
    <property type="term" value="C:core mediator complex"/>
    <property type="evidence" value="ECO:0007669"/>
    <property type="project" value="TreeGrafter"/>
</dbReference>
<dbReference type="AlphaFoldDB" id="A0A9P5G7U4"/>
<protein>
    <recommendedName>
        <fullName evidence="3 8">Mediator of RNA polymerase II transcription subunit 18</fullName>
    </recommendedName>
    <alternativeName>
        <fullName evidence="7 8">Mediator complex subunit 18</fullName>
    </alternativeName>
</protein>
<dbReference type="GO" id="GO:0016592">
    <property type="term" value="C:mediator complex"/>
    <property type="evidence" value="ECO:0007669"/>
    <property type="project" value="InterPro"/>
</dbReference>
<dbReference type="InterPro" id="IPR019095">
    <property type="entry name" value="Mediator_Med18"/>
</dbReference>
<proteinExistence type="inferred from homology"/>
<keyword evidence="8" id="KW-0010">Activator</keyword>
<comment type="similarity">
    <text evidence="2 8">Belongs to the Mediator complex subunit 18 family.</text>
</comment>
<dbReference type="Pfam" id="PF09637">
    <property type="entry name" value="Med18"/>
    <property type="match status" value="1"/>
</dbReference>
<dbReference type="PANTHER" id="PTHR13321:SF2">
    <property type="entry name" value="MEDIATOR OF RNA POLYMERASE II TRANSCRIPTION SUBUNIT 18"/>
    <property type="match status" value="1"/>
</dbReference>
<comment type="caution">
    <text evidence="9">The sequence shown here is derived from an EMBL/GenBank/DDBJ whole genome shotgun (WGS) entry which is preliminary data.</text>
</comment>
<accession>A0A9P5G7U4</accession>
<dbReference type="EMBL" id="QQZK01000033">
    <property type="protein sequence ID" value="KAF5101978.1"/>
    <property type="molecule type" value="Genomic_DNA"/>
</dbReference>
<evidence type="ECO:0000256" key="3">
    <source>
        <dbReference type="ARBA" id="ARBA00019612"/>
    </source>
</evidence>
<evidence type="ECO:0000256" key="8">
    <source>
        <dbReference type="RuleBase" id="RU364150"/>
    </source>
</evidence>
<evidence type="ECO:0000256" key="6">
    <source>
        <dbReference type="ARBA" id="ARBA00023242"/>
    </source>
</evidence>
<dbReference type="GO" id="GO:0003712">
    <property type="term" value="F:transcription coregulator activity"/>
    <property type="evidence" value="ECO:0007669"/>
    <property type="project" value="InterPro"/>
</dbReference>
<organism evidence="9 10">
    <name type="scientific">Geotrichum candidum</name>
    <name type="common">Oospora lactis</name>
    <name type="synonym">Dipodascus geotrichum</name>
    <dbReference type="NCBI Taxonomy" id="1173061"/>
    <lineage>
        <taxon>Eukaryota</taxon>
        <taxon>Fungi</taxon>
        <taxon>Dikarya</taxon>
        <taxon>Ascomycota</taxon>
        <taxon>Saccharomycotina</taxon>
        <taxon>Dipodascomycetes</taxon>
        <taxon>Dipodascales</taxon>
        <taxon>Dipodascaceae</taxon>
        <taxon>Geotrichum</taxon>
    </lineage>
</organism>
<evidence type="ECO:0000313" key="9">
    <source>
        <dbReference type="EMBL" id="KAF5101978.1"/>
    </source>
</evidence>
<evidence type="ECO:0000256" key="7">
    <source>
        <dbReference type="ARBA" id="ARBA00032012"/>
    </source>
</evidence>
<evidence type="ECO:0000256" key="1">
    <source>
        <dbReference type="ARBA" id="ARBA00004123"/>
    </source>
</evidence>
<reference evidence="9" key="1">
    <citation type="journal article" date="2020" name="Front. Microbiol.">
        <title>Phenotypic and Genetic Characterization of the Cheese Ripening Yeast Geotrichum candidum.</title>
        <authorList>
            <person name="Perkins V."/>
            <person name="Vignola S."/>
            <person name="Lessard M.H."/>
            <person name="Plante P.L."/>
            <person name="Corbeil J."/>
            <person name="Dugat-Bony E."/>
            <person name="Frenette M."/>
            <person name="Labrie S."/>
        </authorList>
    </citation>
    <scope>NUCLEOTIDE SEQUENCE</scope>
    <source>
        <strain evidence="9">LMA-70</strain>
    </source>
</reference>
<evidence type="ECO:0000313" key="10">
    <source>
        <dbReference type="Proteomes" id="UP000750522"/>
    </source>
</evidence>
<evidence type="ECO:0000256" key="2">
    <source>
        <dbReference type="ARBA" id="ARBA00009814"/>
    </source>
</evidence>
<dbReference type="PANTHER" id="PTHR13321">
    <property type="entry name" value="MEDIATOR OF RNA POLYMERASE II TRANSCRIPTION, SUBUNIT 18"/>
    <property type="match status" value="1"/>
</dbReference>
<sequence length="229" mass="25985">MPQQLSLYSSVADADLKISLHTLVSLTGQKPNPIFNHNLIFTPRPVNPANLQQQQQQHELYRMRLSRNVETVSQVIPYAKLPASPYRNYARWTAHVAELPEAGKRKVVSQALLSTVILDDEPFSFVGSLGYEYGSEYWIKGYQFIYNDTITIHLFRLCVFNTATDTLELVDKSGKWIVKAYSDVALVTDIEGINAATAALETLKTDLSGLFDLVQPERNCFETRMKRVR</sequence>
<comment type="subcellular location">
    <subcellularLocation>
        <location evidence="1 8">Nucleus</location>
    </subcellularLocation>
</comment>
<name>A0A9P5G7U4_GEOCN</name>
<dbReference type="GO" id="GO:0006369">
    <property type="term" value="P:termination of RNA polymerase II transcription"/>
    <property type="evidence" value="ECO:0007669"/>
    <property type="project" value="TreeGrafter"/>
</dbReference>
<comment type="function">
    <text evidence="8">Component of the Mediator complex, a coactivator involved in the regulated transcription of nearly all RNA polymerase II-dependent genes. Mediator functions as a bridge to convey information from gene-specific regulatory proteins to the basal RNA polymerase II transcription machinery. Mediator is recruited to promoters by direct interactions with regulatory proteins and serves as a scaffold for the assembly of a functional preinitiation complex with RNA polymerase II and the general transcription factors.</text>
</comment>